<feature type="transmembrane region" description="Helical" evidence="1">
    <location>
        <begin position="57"/>
        <end position="77"/>
    </location>
</feature>
<evidence type="ECO:0000313" key="3">
    <source>
        <dbReference type="Proteomes" id="UP000562254"/>
    </source>
</evidence>
<organism evidence="2 3">
    <name type="scientific">Neoroseomonas alkaliterrae</name>
    <dbReference type="NCBI Taxonomy" id="1452450"/>
    <lineage>
        <taxon>Bacteria</taxon>
        <taxon>Pseudomonadati</taxon>
        <taxon>Pseudomonadota</taxon>
        <taxon>Alphaproteobacteria</taxon>
        <taxon>Acetobacterales</taxon>
        <taxon>Acetobacteraceae</taxon>
        <taxon>Neoroseomonas</taxon>
    </lineage>
</organism>
<gene>
    <name evidence="2" type="ORF">FHS88_001087</name>
</gene>
<evidence type="ECO:0000256" key="1">
    <source>
        <dbReference type="SAM" id="Phobius"/>
    </source>
</evidence>
<dbReference type="RefSeq" id="WP_184482080.1">
    <property type="nucleotide sequence ID" value="NZ_JAAEDJ010000005.1"/>
</dbReference>
<sequence length="84" mass="8756">MQDPDDTPRPPRRSTLRWVVAAFHLAMTVWFLVALTRAVGIYMGMEAGGAGTAASAWPGPGVAAGIWLAGGVVLAVLSHRSAGR</sequence>
<dbReference type="EMBL" id="JACIJE010000002">
    <property type="protein sequence ID" value="MBB5688971.1"/>
    <property type="molecule type" value="Genomic_DNA"/>
</dbReference>
<evidence type="ECO:0000313" key="2">
    <source>
        <dbReference type="EMBL" id="MBB5688971.1"/>
    </source>
</evidence>
<accession>A0A840XYU9</accession>
<keyword evidence="3" id="KW-1185">Reference proteome</keyword>
<reference evidence="2 3" key="1">
    <citation type="submission" date="2020-08" db="EMBL/GenBank/DDBJ databases">
        <title>Genomic Encyclopedia of Type Strains, Phase IV (KMG-IV): sequencing the most valuable type-strain genomes for metagenomic binning, comparative biology and taxonomic classification.</title>
        <authorList>
            <person name="Goeker M."/>
        </authorList>
    </citation>
    <scope>NUCLEOTIDE SEQUENCE [LARGE SCALE GENOMIC DNA]</scope>
    <source>
        <strain evidence="2 3">DSM 25895</strain>
    </source>
</reference>
<feature type="transmembrane region" description="Helical" evidence="1">
    <location>
        <begin position="18"/>
        <end position="45"/>
    </location>
</feature>
<proteinExistence type="predicted"/>
<keyword evidence="1" id="KW-1133">Transmembrane helix</keyword>
<protein>
    <submittedName>
        <fullName evidence="2">Uncharacterized protein</fullName>
    </submittedName>
</protein>
<name>A0A840XYU9_9PROT</name>
<dbReference type="Proteomes" id="UP000562254">
    <property type="component" value="Unassembled WGS sequence"/>
</dbReference>
<comment type="caution">
    <text evidence="2">The sequence shown here is derived from an EMBL/GenBank/DDBJ whole genome shotgun (WGS) entry which is preliminary data.</text>
</comment>
<keyword evidence="1" id="KW-0812">Transmembrane</keyword>
<dbReference type="AlphaFoldDB" id="A0A840XYU9"/>
<keyword evidence="1" id="KW-0472">Membrane</keyword>